<dbReference type="PANTHER" id="PTHR35562">
    <property type="entry name" value="DNA ENDONUCLEASE SMRA-RELATED"/>
    <property type="match status" value="1"/>
</dbReference>
<feature type="domain" description="Smr" evidence="1">
    <location>
        <begin position="97"/>
        <end position="178"/>
    </location>
</feature>
<accession>A0A1T2L7W2</accession>
<dbReference type="Gene3D" id="3.30.1370.110">
    <property type="match status" value="1"/>
</dbReference>
<dbReference type="RefSeq" id="WP_078482965.1">
    <property type="nucleotide sequence ID" value="NZ_MPRL01000013.1"/>
</dbReference>
<dbReference type="PANTHER" id="PTHR35562:SF2">
    <property type="entry name" value="DNA ENDONUCLEASE SMRA-RELATED"/>
    <property type="match status" value="1"/>
</dbReference>
<dbReference type="SMART" id="SM00463">
    <property type="entry name" value="SMR"/>
    <property type="match status" value="1"/>
</dbReference>
<organism evidence="2 3">
    <name type="scientific">Solemya pervernicosa gill symbiont</name>
    <dbReference type="NCBI Taxonomy" id="642797"/>
    <lineage>
        <taxon>Bacteria</taxon>
        <taxon>Pseudomonadati</taxon>
        <taxon>Pseudomonadota</taxon>
        <taxon>Gammaproteobacteria</taxon>
        <taxon>sulfur-oxidizing symbionts</taxon>
    </lineage>
</organism>
<dbReference type="Proteomes" id="UP000191110">
    <property type="component" value="Unassembled WGS sequence"/>
</dbReference>
<dbReference type="PROSITE" id="PS50828">
    <property type="entry name" value="SMR"/>
    <property type="match status" value="1"/>
</dbReference>
<reference evidence="2 3" key="1">
    <citation type="submission" date="2016-11" db="EMBL/GenBank/DDBJ databases">
        <title>Mixed transmission modes and dynamic genome evolution in an obligate animal-bacterial symbiosis.</title>
        <authorList>
            <person name="Russell S.L."/>
            <person name="Corbett-Detig R.B."/>
            <person name="Cavanaugh C.M."/>
        </authorList>
    </citation>
    <scope>NUCLEOTIDE SEQUENCE [LARGE SCALE GENOMIC DNA]</scope>
    <source>
        <strain evidence="2">Sveles-Q1</strain>
    </source>
</reference>
<dbReference type="OrthoDB" id="5795446at2"/>
<dbReference type="EMBL" id="MPRL01000013">
    <property type="protein sequence ID" value="OOZ41205.1"/>
    <property type="molecule type" value="Genomic_DNA"/>
</dbReference>
<keyword evidence="3" id="KW-1185">Reference proteome</keyword>
<dbReference type="SUPFAM" id="SSF160443">
    <property type="entry name" value="SMR domain-like"/>
    <property type="match status" value="1"/>
</dbReference>
<evidence type="ECO:0000313" key="3">
    <source>
        <dbReference type="Proteomes" id="UP000191110"/>
    </source>
</evidence>
<comment type="caution">
    <text evidence="2">The sequence shown here is derived from an EMBL/GenBank/DDBJ whole genome shotgun (WGS) entry which is preliminary data.</text>
</comment>
<evidence type="ECO:0000313" key="2">
    <source>
        <dbReference type="EMBL" id="OOZ41205.1"/>
    </source>
</evidence>
<dbReference type="Pfam" id="PF01713">
    <property type="entry name" value="Smr"/>
    <property type="match status" value="1"/>
</dbReference>
<dbReference type="AlphaFoldDB" id="A0A1T2L7W2"/>
<dbReference type="InterPro" id="IPR002625">
    <property type="entry name" value="Smr_dom"/>
</dbReference>
<dbReference type="InterPro" id="IPR036063">
    <property type="entry name" value="Smr_dom_sf"/>
</dbReference>
<evidence type="ECO:0000259" key="1">
    <source>
        <dbReference type="PROSITE" id="PS50828"/>
    </source>
</evidence>
<proteinExistence type="predicted"/>
<gene>
    <name evidence="2" type="ORF">BOW53_04890</name>
</gene>
<sequence>MRKKNNITEEDRALFSTETRGIEPLRHDKVVHEKRRTRPYPHMSRQGEFEAIQDMFSDGYEPADMERGEELYFRRPGVQHNLLRKLRRGQYRLDAELDLHGMTAAEAKQALSYFLSDALYSGLRNIRIIHGKGIGSRNGQPVLKRKINLWLQQRSEVLAFCSARPADGGTGALYLLLKGG</sequence>
<protein>
    <submittedName>
        <fullName evidence="2">DNA mismatch repair protein MutS</fullName>
    </submittedName>
</protein>
<name>A0A1T2L7W2_9GAMM</name>